<proteinExistence type="predicted"/>
<organism evidence="1 2">
    <name type="scientific">Lentinus brumalis</name>
    <dbReference type="NCBI Taxonomy" id="2498619"/>
    <lineage>
        <taxon>Eukaryota</taxon>
        <taxon>Fungi</taxon>
        <taxon>Dikarya</taxon>
        <taxon>Basidiomycota</taxon>
        <taxon>Agaricomycotina</taxon>
        <taxon>Agaricomycetes</taxon>
        <taxon>Polyporales</taxon>
        <taxon>Polyporaceae</taxon>
        <taxon>Lentinus</taxon>
    </lineage>
</organism>
<sequence>MARRCALRSASRVRRNEVYSAHACSFTSSTRNDPAVLTASFSRSTDAIASSNACSRAYSLVSLPETPRYALTPETRSRDERVLGRRAVARLHSQGRPQNQTRVLIHVRVSCPARSPLASFSCSSSTRPILSAKGSPSVSGVSFPRGAVEVIKLAKRACKGSKYK</sequence>
<keyword evidence="2" id="KW-1185">Reference proteome</keyword>
<protein>
    <submittedName>
        <fullName evidence="1">Uncharacterized protein</fullName>
    </submittedName>
</protein>
<accession>A0A371DAC7</accession>
<dbReference type="EMBL" id="KZ857405">
    <property type="protein sequence ID" value="RDX49480.1"/>
    <property type="molecule type" value="Genomic_DNA"/>
</dbReference>
<reference evidence="1 2" key="1">
    <citation type="journal article" date="2018" name="Biotechnol. Biofuels">
        <title>Integrative visual omics of the white-rot fungus Polyporus brumalis exposes the biotechnological potential of its oxidative enzymes for delignifying raw plant biomass.</title>
        <authorList>
            <person name="Miyauchi S."/>
            <person name="Rancon A."/>
            <person name="Drula E."/>
            <person name="Hage H."/>
            <person name="Chaduli D."/>
            <person name="Favel A."/>
            <person name="Grisel S."/>
            <person name="Henrissat B."/>
            <person name="Herpoel-Gimbert I."/>
            <person name="Ruiz-Duenas F.J."/>
            <person name="Chevret D."/>
            <person name="Hainaut M."/>
            <person name="Lin J."/>
            <person name="Wang M."/>
            <person name="Pangilinan J."/>
            <person name="Lipzen A."/>
            <person name="Lesage-Meessen L."/>
            <person name="Navarro D."/>
            <person name="Riley R."/>
            <person name="Grigoriev I.V."/>
            <person name="Zhou S."/>
            <person name="Raouche S."/>
            <person name="Rosso M.N."/>
        </authorList>
    </citation>
    <scope>NUCLEOTIDE SEQUENCE [LARGE SCALE GENOMIC DNA]</scope>
    <source>
        <strain evidence="1 2">BRFM 1820</strain>
    </source>
</reference>
<dbReference type="AlphaFoldDB" id="A0A371DAC7"/>
<evidence type="ECO:0000313" key="1">
    <source>
        <dbReference type="EMBL" id="RDX49480.1"/>
    </source>
</evidence>
<name>A0A371DAC7_9APHY</name>
<dbReference type="Proteomes" id="UP000256964">
    <property type="component" value="Unassembled WGS sequence"/>
</dbReference>
<gene>
    <name evidence="1" type="ORF">OH76DRAFT_533664</name>
</gene>
<evidence type="ECO:0000313" key="2">
    <source>
        <dbReference type="Proteomes" id="UP000256964"/>
    </source>
</evidence>